<dbReference type="GO" id="GO:0016163">
    <property type="term" value="F:nitrogenase activity"/>
    <property type="evidence" value="ECO:0007669"/>
    <property type="project" value="UniProtKB-EC"/>
</dbReference>
<dbReference type="RefSeq" id="WP_039285919.1">
    <property type="nucleotide sequence ID" value="NZ_JTDI01000004.1"/>
</dbReference>
<evidence type="ECO:0000256" key="10">
    <source>
        <dbReference type="ARBA" id="ARBA00023004"/>
    </source>
</evidence>
<evidence type="ECO:0000259" key="17">
    <source>
        <dbReference type="Pfam" id="PF11844"/>
    </source>
</evidence>
<evidence type="ECO:0000256" key="2">
    <source>
        <dbReference type="ARBA" id="ARBA00011002"/>
    </source>
</evidence>
<comment type="cofactor">
    <cofactor evidence="15">
        <name>[8Fe-7S] cluster</name>
        <dbReference type="ChEBI" id="CHEBI:21143"/>
    </cofactor>
    <text evidence="15">Binds 1 [8Fe-7S] cluster per heterodimer.</text>
</comment>
<dbReference type="SUPFAM" id="SSF53807">
    <property type="entry name" value="Helical backbone' metal receptor"/>
    <property type="match status" value="1"/>
</dbReference>
<dbReference type="Pfam" id="PF00148">
    <property type="entry name" value="Oxidored_nitro"/>
    <property type="match status" value="1"/>
</dbReference>
<dbReference type="Proteomes" id="UP000031057">
    <property type="component" value="Unassembled WGS sequence"/>
</dbReference>
<evidence type="ECO:0000256" key="7">
    <source>
        <dbReference type="ARBA" id="ARBA00022741"/>
    </source>
</evidence>
<evidence type="ECO:0000256" key="13">
    <source>
        <dbReference type="ARBA" id="ARBA00047967"/>
    </source>
</evidence>
<keyword evidence="11 15" id="KW-0411">Iron-sulfur</keyword>
<dbReference type="InterPro" id="IPR000510">
    <property type="entry name" value="Nase/OxRdtase_comp1"/>
</dbReference>
<accession>A0A0B1ZJL2</accession>
<dbReference type="GO" id="GO:0051536">
    <property type="term" value="F:iron-sulfur cluster binding"/>
    <property type="evidence" value="ECO:0007669"/>
    <property type="project" value="UniProtKB-KW"/>
</dbReference>
<organism evidence="18 19">
    <name type="scientific">Novosphingobium malaysiense</name>
    <dbReference type="NCBI Taxonomy" id="1348853"/>
    <lineage>
        <taxon>Bacteria</taxon>
        <taxon>Pseudomonadati</taxon>
        <taxon>Pseudomonadota</taxon>
        <taxon>Alphaproteobacteria</taxon>
        <taxon>Sphingomonadales</taxon>
        <taxon>Sphingomonadaceae</taxon>
        <taxon>Novosphingobium</taxon>
    </lineage>
</organism>
<dbReference type="OrthoDB" id="9800746at2"/>
<keyword evidence="8 15" id="KW-0067">ATP-binding</keyword>
<dbReference type="GO" id="GO:0005524">
    <property type="term" value="F:ATP binding"/>
    <property type="evidence" value="ECO:0007669"/>
    <property type="project" value="UniProtKB-KW"/>
</dbReference>
<dbReference type="EMBL" id="JTDI01000004">
    <property type="protein sequence ID" value="KHK90703.1"/>
    <property type="molecule type" value="Genomic_DNA"/>
</dbReference>
<evidence type="ECO:0000256" key="12">
    <source>
        <dbReference type="ARBA" id="ARBA00023231"/>
    </source>
</evidence>
<evidence type="ECO:0000313" key="19">
    <source>
        <dbReference type="Proteomes" id="UP000031057"/>
    </source>
</evidence>
<evidence type="ECO:0000256" key="8">
    <source>
        <dbReference type="ARBA" id="ARBA00022840"/>
    </source>
</evidence>
<dbReference type="AlphaFoldDB" id="A0A0B1ZJL2"/>
<comment type="caution">
    <text evidence="18">The sequence shown here is derived from an EMBL/GenBank/DDBJ whole genome shotgun (WGS) entry which is preliminary data.</text>
</comment>
<dbReference type="GO" id="GO:0046872">
    <property type="term" value="F:metal ion binding"/>
    <property type="evidence" value="ECO:0007669"/>
    <property type="project" value="UniProtKB-KW"/>
</dbReference>
<feature type="domain" description="Nitrogenase/oxidoreductase component 1" evidence="16">
    <location>
        <begin position="70"/>
        <end position="495"/>
    </location>
</feature>
<comment type="similarity">
    <text evidence="2 14">Belongs to the NifD/NifK/NifE/NifN family.</text>
</comment>
<protein>
    <recommendedName>
        <fullName evidence="5 15">Nitrogenase molybdenum-iron protein beta chain</fullName>
        <ecNumber evidence="4 15">1.18.6.1</ecNumber>
    </recommendedName>
    <alternativeName>
        <fullName evidence="15">Dinitrogenase</fullName>
    </alternativeName>
</protein>
<evidence type="ECO:0000256" key="1">
    <source>
        <dbReference type="ARBA" id="ARBA00002621"/>
    </source>
</evidence>
<evidence type="ECO:0000313" key="18">
    <source>
        <dbReference type="EMBL" id="KHK90703.1"/>
    </source>
</evidence>
<comment type="subunit">
    <text evidence="3 15">Tetramer of two alpha and two beta chains. Forms complex with the iron protein (nitrogenase component 2).</text>
</comment>
<evidence type="ECO:0000256" key="11">
    <source>
        <dbReference type="ARBA" id="ARBA00023014"/>
    </source>
</evidence>
<evidence type="ECO:0000256" key="3">
    <source>
        <dbReference type="ARBA" id="ARBA00011462"/>
    </source>
</evidence>
<dbReference type="Gene3D" id="3.40.50.1980">
    <property type="entry name" value="Nitrogenase molybdenum iron protein domain"/>
    <property type="match status" value="3"/>
</dbReference>
<reference evidence="18 19" key="1">
    <citation type="submission" date="2014-10" db="EMBL/GenBank/DDBJ databases">
        <title>Genome sequence of Novosphingobium malaysiense MUSC 273(T).</title>
        <authorList>
            <person name="Lee L.-H."/>
        </authorList>
    </citation>
    <scope>NUCLEOTIDE SEQUENCE [LARGE SCALE GENOMIC DNA]</scope>
    <source>
        <strain evidence="18 19">MUSC 273</strain>
    </source>
</reference>
<evidence type="ECO:0000256" key="4">
    <source>
        <dbReference type="ARBA" id="ARBA00012773"/>
    </source>
</evidence>
<keyword evidence="9 15" id="KW-0560">Oxidoreductase</keyword>
<dbReference type="Gene3D" id="1.20.89.10">
    <property type="entry name" value="Nitrogenase Molybdenum-iron Protein, subunit B, domain 4"/>
    <property type="match status" value="1"/>
</dbReference>
<name>A0A0B1ZJL2_9SPHN</name>
<dbReference type="InterPro" id="IPR005976">
    <property type="entry name" value="Nase_Mo-Fe_CF_bsu"/>
</dbReference>
<evidence type="ECO:0000256" key="14">
    <source>
        <dbReference type="RuleBase" id="RU004021"/>
    </source>
</evidence>
<comment type="function">
    <text evidence="1 15">This molybdenum-iron protein is part of the nitrogenase complex that catalyzes the key enzymatic reactions in nitrogen fixation.</text>
</comment>
<dbReference type="PANTHER" id="PTHR33712:SF7">
    <property type="entry name" value="LIGHT-INDEPENDENT PROTOCHLOROPHYLLIDE REDUCTASE SUBUNIT B"/>
    <property type="match status" value="1"/>
</dbReference>
<dbReference type="InterPro" id="IPR024564">
    <property type="entry name" value="Nase_Mo-Fe_CF_bsu_N"/>
</dbReference>
<evidence type="ECO:0000256" key="6">
    <source>
        <dbReference type="ARBA" id="ARBA00022723"/>
    </source>
</evidence>
<dbReference type="InterPro" id="IPR000318">
    <property type="entry name" value="Nase_comp1_CS"/>
</dbReference>
<evidence type="ECO:0000256" key="15">
    <source>
        <dbReference type="RuleBase" id="RU364127"/>
    </source>
</evidence>
<feature type="domain" description="Nitrogenase molybdenum-iron protein beta chain N-terminal" evidence="17">
    <location>
        <begin position="1"/>
        <end position="56"/>
    </location>
</feature>
<evidence type="ECO:0000256" key="9">
    <source>
        <dbReference type="ARBA" id="ARBA00023002"/>
    </source>
</evidence>
<keyword evidence="6 15" id="KW-0479">Metal-binding</keyword>
<dbReference type="NCBIfam" id="TIGR01286">
    <property type="entry name" value="nifK"/>
    <property type="match status" value="1"/>
</dbReference>
<dbReference type="Pfam" id="PF11844">
    <property type="entry name" value="DUF3364"/>
    <property type="match status" value="1"/>
</dbReference>
<sequence length="519" mass="57864">MPQDANQVKDHFELFRGEEYTDMLAKKKAEFENPHPAEEVAKVREWAKTEEYKDLNFSREALTINPAKACQPLGAVFAAVGFESTLPFVHGSQGCVAYYRSHFSRHFKEPTSCVSSSMTEDAAVFGGLNNMVDGLANAYNMYKPKMIAVSTTCMAEVIGDDLNAYIKTAKEKESLPQEFDVPFAHTPAFVGSHITGYDNAMKGILEHFWDGKANTVDKMVREPNGKINFLGGFDGYAVGNLREVKRIFDMMKIEYTILGDQSDVWDTPTDGEFRMYDGGTTLEDAANALHAKATISMQQYCTEKTLPFIANHGQETAAFNHPIGVEATDSFIMEVARLAGVEIPDELAKERGRLVDAIADSNAHIHGKKFAIYGDPDLAYGLAKFVMELGGEPVVVLATNGGKAWAAKMQELFDSSPFGANCKAYPGKDLWHMRSLLFTEKPDFLIGNTYGKYLERDTGVPLIRIGFPIFDRHHKHRYPVWGYQGGLNVLVTILDRIFEHMDATTNVPSKTDYSYDIIR</sequence>
<dbReference type="PROSITE" id="PS00699">
    <property type="entry name" value="NITROGENASE_1_1"/>
    <property type="match status" value="1"/>
</dbReference>
<evidence type="ECO:0000256" key="5">
    <source>
        <dbReference type="ARBA" id="ARBA00014775"/>
    </source>
</evidence>
<keyword evidence="19" id="KW-1185">Reference proteome</keyword>
<proteinExistence type="inferred from homology"/>
<comment type="catalytic activity">
    <reaction evidence="13 15">
        <text>N2 + 8 reduced [2Fe-2S]-[ferredoxin] + 16 ATP + 16 H2O = H2 + 8 oxidized [2Fe-2S]-[ferredoxin] + 2 NH4(+) + 16 ADP + 16 phosphate + 6 H(+)</text>
        <dbReference type="Rhea" id="RHEA:21448"/>
        <dbReference type="Rhea" id="RHEA-COMP:10000"/>
        <dbReference type="Rhea" id="RHEA-COMP:10001"/>
        <dbReference type="ChEBI" id="CHEBI:15377"/>
        <dbReference type="ChEBI" id="CHEBI:15378"/>
        <dbReference type="ChEBI" id="CHEBI:17997"/>
        <dbReference type="ChEBI" id="CHEBI:18276"/>
        <dbReference type="ChEBI" id="CHEBI:28938"/>
        <dbReference type="ChEBI" id="CHEBI:30616"/>
        <dbReference type="ChEBI" id="CHEBI:33737"/>
        <dbReference type="ChEBI" id="CHEBI:33738"/>
        <dbReference type="ChEBI" id="CHEBI:43474"/>
        <dbReference type="ChEBI" id="CHEBI:456216"/>
        <dbReference type="EC" id="1.18.6.1"/>
    </reaction>
</comment>
<keyword evidence="12 14" id="KW-0535">Nitrogen fixation</keyword>
<keyword evidence="10 15" id="KW-0408">Iron</keyword>
<keyword evidence="7 15" id="KW-0547">Nucleotide-binding</keyword>
<evidence type="ECO:0000259" key="16">
    <source>
        <dbReference type="Pfam" id="PF00148"/>
    </source>
</evidence>
<dbReference type="PANTHER" id="PTHR33712">
    <property type="entry name" value="LIGHT-INDEPENDENT PROTOCHLOROPHYLLIDE REDUCTASE SUBUNIT B"/>
    <property type="match status" value="1"/>
</dbReference>
<dbReference type="InterPro" id="IPR050152">
    <property type="entry name" value="ChlB/BchB/BchZ"/>
</dbReference>
<dbReference type="PROSITE" id="PS00090">
    <property type="entry name" value="NITROGENASE_1_2"/>
    <property type="match status" value="1"/>
</dbReference>
<dbReference type="CDD" id="cd01974">
    <property type="entry name" value="Nitrogenase_MoFe_beta"/>
    <property type="match status" value="1"/>
</dbReference>
<dbReference type="STRING" id="1348853.LK12_15420"/>
<dbReference type="GO" id="GO:0016612">
    <property type="term" value="C:molybdenum-iron nitrogenase complex"/>
    <property type="evidence" value="ECO:0007669"/>
    <property type="project" value="InterPro"/>
</dbReference>
<gene>
    <name evidence="18" type="ORF">LK12_15420</name>
</gene>
<dbReference type="EC" id="1.18.6.1" evidence="4 15"/>